<dbReference type="InterPro" id="IPR050143">
    <property type="entry name" value="TRIM/RBCC"/>
</dbReference>
<organism evidence="7 8">
    <name type="scientific">Sphenodon punctatus</name>
    <name type="common">Tuatara</name>
    <name type="synonym">Hatteria punctata</name>
    <dbReference type="NCBI Taxonomy" id="8508"/>
    <lineage>
        <taxon>Eukaryota</taxon>
        <taxon>Metazoa</taxon>
        <taxon>Chordata</taxon>
        <taxon>Craniata</taxon>
        <taxon>Vertebrata</taxon>
        <taxon>Euteleostomi</taxon>
        <taxon>Lepidosauria</taxon>
        <taxon>Sphenodontia</taxon>
        <taxon>Sphenodontidae</taxon>
        <taxon>Sphenodon</taxon>
    </lineage>
</organism>
<name>A0A8D0H285_SPHPU</name>
<keyword evidence="1" id="KW-0479">Metal-binding</keyword>
<keyword evidence="8" id="KW-1185">Reference proteome</keyword>
<dbReference type="InterPro" id="IPR001841">
    <property type="entry name" value="Znf_RING"/>
</dbReference>
<dbReference type="SMART" id="SM00184">
    <property type="entry name" value="RING"/>
    <property type="match status" value="1"/>
</dbReference>
<keyword evidence="3" id="KW-0862">Zinc</keyword>
<evidence type="ECO:0000256" key="2">
    <source>
        <dbReference type="ARBA" id="ARBA00022771"/>
    </source>
</evidence>
<dbReference type="Gene3D" id="3.30.40.10">
    <property type="entry name" value="Zinc/RING finger domain, C3HC4 (zinc finger)"/>
    <property type="match status" value="1"/>
</dbReference>
<evidence type="ECO:0000256" key="4">
    <source>
        <dbReference type="PROSITE-ProRule" id="PRU00175"/>
    </source>
</evidence>
<evidence type="ECO:0000256" key="3">
    <source>
        <dbReference type="ARBA" id="ARBA00022833"/>
    </source>
</evidence>
<accession>A0A8D0H285</accession>
<dbReference type="Proteomes" id="UP000694392">
    <property type="component" value="Unplaced"/>
</dbReference>
<dbReference type="GO" id="GO:0008270">
    <property type="term" value="F:zinc ion binding"/>
    <property type="evidence" value="ECO:0007669"/>
    <property type="project" value="UniProtKB-KW"/>
</dbReference>
<dbReference type="AlphaFoldDB" id="A0A8D0H285"/>
<protein>
    <recommendedName>
        <fullName evidence="6">RING-type domain-containing protein</fullName>
    </recommendedName>
</protein>
<feature type="compositionally biased region" description="Basic and acidic residues" evidence="5">
    <location>
        <begin position="104"/>
        <end position="121"/>
    </location>
</feature>
<sequence>MACAPGFSNLVEDLLCPICLDIFQNPQMLGCGHNFCLSCLEGCVMGQQKGTCPECRTPFTLHGLAPNRALANLAEKARRLKLDARPQEETVKGWNTLSPLEEGAMSKDYNEPSRQEHRTEVESNSEDLSEGLSNACEMFNQILGELWGAETEERTREENWAEMQWNLMSLTGETMSHSERIARFRAAFGGVTFLTGTQEEIER</sequence>
<dbReference type="PROSITE" id="PS50089">
    <property type="entry name" value="ZF_RING_2"/>
    <property type="match status" value="1"/>
</dbReference>
<evidence type="ECO:0000256" key="5">
    <source>
        <dbReference type="SAM" id="MobiDB-lite"/>
    </source>
</evidence>
<dbReference type="GeneTree" id="ENSGT00940000158668"/>
<evidence type="ECO:0000313" key="8">
    <source>
        <dbReference type="Proteomes" id="UP000694392"/>
    </source>
</evidence>
<keyword evidence="2 4" id="KW-0863">Zinc-finger</keyword>
<dbReference type="PANTHER" id="PTHR24103">
    <property type="entry name" value="E3 UBIQUITIN-PROTEIN LIGASE TRIM"/>
    <property type="match status" value="1"/>
</dbReference>
<evidence type="ECO:0000259" key="6">
    <source>
        <dbReference type="PROSITE" id="PS50089"/>
    </source>
</evidence>
<feature type="region of interest" description="Disordered" evidence="5">
    <location>
        <begin position="102"/>
        <end position="129"/>
    </location>
</feature>
<reference evidence="7" key="2">
    <citation type="submission" date="2025-09" db="UniProtKB">
        <authorList>
            <consortium name="Ensembl"/>
        </authorList>
    </citation>
    <scope>IDENTIFICATION</scope>
</reference>
<reference evidence="7" key="1">
    <citation type="submission" date="2025-08" db="UniProtKB">
        <authorList>
            <consortium name="Ensembl"/>
        </authorList>
    </citation>
    <scope>IDENTIFICATION</scope>
</reference>
<evidence type="ECO:0000256" key="1">
    <source>
        <dbReference type="ARBA" id="ARBA00022723"/>
    </source>
</evidence>
<dbReference type="SUPFAM" id="SSF57850">
    <property type="entry name" value="RING/U-box"/>
    <property type="match status" value="1"/>
</dbReference>
<proteinExistence type="predicted"/>
<dbReference type="PROSITE" id="PS00518">
    <property type="entry name" value="ZF_RING_1"/>
    <property type="match status" value="1"/>
</dbReference>
<dbReference type="InterPro" id="IPR027370">
    <property type="entry name" value="Znf-RING_euk"/>
</dbReference>
<dbReference type="Pfam" id="PF13445">
    <property type="entry name" value="zf-RING_UBOX"/>
    <property type="match status" value="1"/>
</dbReference>
<evidence type="ECO:0000313" key="7">
    <source>
        <dbReference type="Ensembl" id="ENSSPUP00000014237.1"/>
    </source>
</evidence>
<dbReference type="InterPro" id="IPR013083">
    <property type="entry name" value="Znf_RING/FYVE/PHD"/>
</dbReference>
<feature type="domain" description="RING-type" evidence="6">
    <location>
        <begin position="16"/>
        <end position="56"/>
    </location>
</feature>
<dbReference type="Ensembl" id="ENSSPUT00000015185.1">
    <property type="protein sequence ID" value="ENSSPUP00000014237.1"/>
    <property type="gene ID" value="ENSSPUG00000010976.1"/>
</dbReference>
<dbReference type="InterPro" id="IPR017907">
    <property type="entry name" value="Znf_RING_CS"/>
</dbReference>